<accession>A0ABT2J105</accession>
<feature type="domain" description="HTH cro/C1-type" evidence="1">
    <location>
        <begin position="15"/>
        <end position="76"/>
    </location>
</feature>
<dbReference type="CDD" id="cd00093">
    <property type="entry name" value="HTH_XRE"/>
    <property type="match status" value="1"/>
</dbReference>
<evidence type="ECO:0000313" key="2">
    <source>
        <dbReference type="EMBL" id="MCT2581540.1"/>
    </source>
</evidence>
<protein>
    <submittedName>
        <fullName evidence="2">Helix-turn-helix domain-containing protein</fullName>
    </submittedName>
</protein>
<gene>
    <name evidence="2" type="ORF">JT362_00205</name>
</gene>
<proteinExistence type="predicted"/>
<dbReference type="EMBL" id="JAFFZE010000001">
    <property type="protein sequence ID" value="MCT2581540.1"/>
    <property type="molecule type" value="Genomic_DNA"/>
</dbReference>
<dbReference type="InterPro" id="IPR010982">
    <property type="entry name" value="Lambda_DNA-bd_dom_sf"/>
</dbReference>
<comment type="caution">
    <text evidence="2">The sequence shown here is derived from an EMBL/GenBank/DDBJ whole genome shotgun (WGS) entry which is preliminary data.</text>
</comment>
<reference evidence="2 3" key="1">
    <citation type="submission" date="2021-02" db="EMBL/GenBank/DDBJ databases">
        <title>Actinophytocola xerophila sp. nov., isolated from soil of cotton cropping field.</title>
        <authorList>
            <person name="Huang R."/>
            <person name="Chen X."/>
            <person name="Ge X."/>
            <person name="Liu W."/>
        </authorList>
    </citation>
    <scope>NUCLEOTIDE SEQUENCE [LARGE SCALE GENOMIC DNA]</scope>
    <source>
        <strain evidence="2 3">S1-96</strain>
    </source>
</reference>
<keyword evidence="3" id="KW-1185">Reference proteome</keyword>
<evidence type="ECO:0000313" key="3">
    <source>
        <dbReference type="Proteomes" id="UP001156441"/>
    </source>
</evidence>
<dbReference type="InterPro" id="IPR001387">
    <property type="entry name" value="Cro/C1-type_HTH"/>
</dbReference>
<dbReference type="SMART" id="SM00530">
    <property type="entry name" value="HTH_XRE"/>
    <property type="match status" value="1"/>
</dbReference>
<dbReference type="Pfam" id="PF13560">
    <property type="entry name" value="HTH_31"/>
    <property type="match status" value="1"/>
</dbReference>
<dbReference type="Gene3D" id="1.10.260.40">
    <property type="entry name" value="lambda repressor-like DNA-binding domains"/>
    <property type="match status" value="1"/>
</dbReference>
<name>A0ABT2J105_9PSEU</name>
<sequence>MVNTAEGPAIELARRLRSLRERTWSGQRLTQGDLAKALDASVPLISSWESTKNPKVPPLARLEDYARFFAVERKDKDAPYELPTRLTDEEQTRADELLEELAALSNAARADIARSNAAQPDRSAAEPPFGGIWRFEANQDVTIVASELPADYLERMPYTDAQAPDYVDLYRYADLDALMELFAHIRAANPRNKVRFCTPAEMRTDDLTSHLVLLGGTDWNRVTKELLRRLDLPVHQMSRNTEDEPAGFEVLDGGERRLITPVLRSIGGRDVLDADVGHFYRAPNPYNAKRTVTICNGQYQRGTYGAVRALTDSKFRDRNDEYLRTRFAGRTTFSVVSRVYVVNHKVITPDWTDPETRLHEWPLHDSEPDRAHPPKA</sequence>
<organism evidence="2 3">
    <name type="scientific">Actinophytocola gossypii</name>
    <dbReference type="NCBI Taxonomy" id="2812003"/>
    <lineage>
        <taxon>Bacteria</taxon>
        <taxon>Bacillati</taxon>
        <taxon>Actinomycetota</taxon>
        <taxon>Actinomycetes</taxon>
        <taxon>Pseudonocardiales</taxon>
        <taxon>Pseudonocardiaceae</taxon>
    </lineage>
</organism>
<dbReference type="SUPFAM" id="SSF47413">
    <property type="entry name" value="lambda repressor-like DNA-binding domains"/>
    <property type="match status" value="1"/>
</dbReference>
<dbReference type="Proteomes" id="UP001156441">
    <property type="component" value="Unassembled WGS sequence"/>
</dbReference>
<evidence type="ECO:0000259" key="1">
    <source>
        <dbReference type="SMART" id="SM00530"/>
    </source>
</evidence>